<evidence type="ECO:0000313" key="3">
    <source>
        <dbReference type="Proteomes" id="UP000010473"/>
    </source>
</evidence>
<dbReference type="eggNOG" id="ENOG5033NCH">
    <property type="taxonomic scope" value="Bacteria"/>
</dbReference>
<feature type="transmembrane region" description="Helical" evidence="1">
    <location>
        <begin position="6"/>
        <end position="27"/>
    </location>
</feature>
<dbReference type="KEGG" id="scs:Sta7437_0172"/>
<dbReference type="STRING" id="111780.Sta7437_0172"/>
<keyword evidence="1" id="KW-0472">Membrane</keyword>
<dbReference type="EMBL" id="CP003653">
    <property type="protein sequence ID" value="AFZ33790.1"/>
    <property type="molecule type" value="Genomic_DNA"/>
</dbReference>
<protein>
    <submittedName>
        <fullName evidence="2">Uncharacterized protein</fullName>
    </submittedName>
</protein>
<name>K9XMG2_STAC7</name>
<gene>
    <name evidence="2" type="ordered locus">Sta7437_0172</name>
</gene>
<dbReference type="RefSeq" id="WP_015191463.1">
    <property type="nucleotide sequence ID" value="NC_019748.1"/>
</dbReference>
<keyword evidence="3" id="KW-1185">Reference proteome</keyword>
<keyword evidence="1" id="KW-1133">Transmembrane helix</keyword>
<sequence>MTHSLVIKLALILLLSILPSLISIFILHRVKQRWQSKLLRLLTAERSLQGSEFDSEHSPLPASTSSRLRRVRLMTDYTSSVSSSGNELLGHFYEYELDSFGNQYSTEFKKYFVGDVSCRYNAYSPYIRCAVNPDGPCQDCIHYQAK</sequence>
<dbReference type="Pfam" id="PF20065">
    <property type="entry name" value="DUF6464"/>
    <property type="match status" value="1"/>
</dbReference>
<organism evidence="2 3">
    <name type="scientific">Stanieria cyanosphaera (strain ATCC 29371 / PCC 7437)</name>
    <dbReference type="NCBI Taxonomy" id="111780"/>
    <lineage>
        <taxon>Bacteria</taxon>
        <taxon>Bacillati</taxon>
        <taxon>Cyanobacteriota</taxon>
        <taxon>Cyanophyceae</taxon>
        <taxon>Pleurocapsales</taxon>
        <taxon>Dermocarpellaceae</taxon>
        <taxon>Stanieria</taxon>
    </lineage>
</organism>
<keyword evidence="1" id="KW-0812">Transmembrane</keyword>
<dbReference type="InterPro" id="IPR045589">
    <property type="entry name" value="DUF6464"/>
</dbReference>
<dbReference type="AlphaFoldDB" id="K9XMG2"/>
<dbReference type="PATRIC" id="fig|111780.3.peg.175"/>
<reference evidence="3" key="1">
    <citation type="journal article" date="2013" name="Proc. Natl. Acad. Sci. U.S.A.">
        <title>Improving the coverage of the cyanobacterial phylum using diversity-driven genome sequencing.</title>
        <authorList>
            <person name="Shih P.M."/>
            <person name="Wu D."/>
            <person name="Latifi A."/>
            <person name="Axen S.D."/>
            <person name="Fewer D.P."/>
            <person name="Talla E."/>
            <person name="Calteau A."/>
            <person name="Cai F."/>
            <person name="Tandeau de Marsac N."/>
            <person name="Rippka R."/>
            <person name="Herdman M."/>
            <person name="Sivonen K."/>
            <person name="Coursin T."/>
            <person name="Laurent T."/>
            <person name="Goodwin L."/>
            <person name="Nolan M."/>
            <person name="Davenport K.W."/>
            <person name="Han C.S."/>
            <person name="Rubin E.M."/>
            <person name="Eisen J.A."/>
            <person name="Woyke T."/>
            <person name="Gugger M."/>
            <person name="Kerfeld C.A."/>
        </authorList>
    </citation>
    <scope>NUCLEOTIDE SEQUENCE [LARGE SCALE GENOMIC DNA]</scope>
    <source>
        <strain evidence="3">ATCC 29371 / PCC 7437</strain>
    </source>
</reference>
<accession>K9XMG2</accession>
<dbReference type="OrthoDB" id="515679at2"/>
<dbReference type="HOGENOM" id="CLU_148705_0_0_3"/>
<evidence type="ECO:0000313" key="2">
    <source>
        <dbReference type="EMBL" id="AFZ33790.1"/>
    </source>
</evidence>
<dbReference type="Proteomes" id="UP000010473">
    <property type="component" value="Chromosome"/>
</dbReference>
<proteinExistence type="predicted"/>
<evidence type="ECO:0000256" key="1">
    <source>
        <dbReference type="SAM" id="Phobius"/>
    </source>
</evidence>